<dbReference type="EC" id="5.2.1.8" evidence="2"/>
<reference evidence="9 10" key="1">
    <citation type="journal article" date="2015" name="Nature">
        <title>rRNA introns, odd ribosomes, and small enigmatic genomes across a large radiation of phyla.</title>
        <authorList>
            <person name="Brown C.T."/>
            <person name="Hug L.A."/>
            <person name="Thomas B.C."/>
            <person name="Sharon I."/>
            <person name="Castelle C.J."/>
            <person name="Singh A."/>
            <person name="Wilkins M.J."/>
            <person name="Williams K.H."/>
            <person name="Banfield J.F."/>
        </authorList>
    </citation>
    <scope>NUCLEOTIDE SEQUENCE [LARGE SCALE GENOMIC DNA]</scope>
</reference>
<evidence type="ECO:0000256" key="5">
    <source>
        <dbReference type="ARBA" id="ARBA00023235"/>
    </source>
</evidence>
<evidence type="ECO:0000256" key="4">
    <source>
        <dbReference type="ARBA" id="ARBA00023110"/>
    </source>
</evidence>
<protein>
    <recommendedName>
        <fullName evidence="2">peptidylprolyl isomerase</fullName>
        <ecNumber evidence="2">5.2.1.8</ecNumber>
    </recommendedName>
</protein>
<gene>
    <name evidence="9" type="ORF">UU65_C0002G0299</name>
</gene>
<dbReference type="InterPro" id="IPR046357">
    <property type="entry name" value="PPIase_dom_sf"/>
</dbReference>
<keyword evidence="4 6" id="KW-0697">Rotamase</keyword>
<accession>A0A0G0YIZ2</accession>
<feature type="transmembrane region" description="Helical" evidence="7">
    <location>
        <begin position="20"/>
        <end position="41"/>
    </location>
</feature>
<dbReference type="Pfam" id="PF00639">
    <property type="entry name" value="Rotamase"/>
    <property type="match status" value="1"/>
</dbReference>
<evidence type="ECO:0000256" key="2">
    <source>
        <dbReference type="ARBA" id="ARBA00013194"/>
    </source>
</evidence>
<dbReference type="Pfam" id="PF13624">
    <property type="entry name" value="SurA_N_3"/>
    <property type="match status" value="1"/>
</dbReference>
<dbReference type="PANTHER" id="PTHR47245">
    <property type="entry name" value="PEPTIDYLPROLYL ISOMERASE"/>
    <property type="match status" value="1"/>
</dbReference>
<evidence type="ECO:0000259" key="8">
    <source>
        <dbReference type="PROSITE" id="PS50198"/>
    </source>
</evidence>
<dbReference type="InterPro" id="IPR050245">
    <property type="entry name" value="PrsA_foldase"/>
</dbReference>
<evidence type="ECO:0000313" key="10">
    <source>
        <dbReference type="Proteomes" id="UP000033869"/>
    </source>
</evidence>
<dbReference type="GO" id="GO:0003755">
    <property type="term" value="F:peptidyl-prolyl cis-trans isomerase activity"/>
    <property type="evidence" value="ECO:0007669"/>
    <property type="project" value="UniProtKB-KW"/>
</dbReference>
<proteinExistence type="predicted"/>
<keyword evidence="3" id="KW-0732">Signal</keyword>
<name>A0A0G0YIZ2_UNCC2</name>
<organism evidence="9 10">
    <name type="scientific">candidate division CPR2 bacterium GW2011_GWC1_41_48</name>
    <dbReference type="NCBI Taxonomy" id="1618344"/>
    <lineage>
        <taxon>Bacteria</taxon>
        <taxon>Bacteria division CPR2</taxon>
    </lineage>
</organism>
<dbReference type="SUPFAM" id="SSF109998">
    <property type="entry name" value="Triger factor/SurA peptide-binding domain-like"/>
    <property type="match status" value="1"/>
</dbReference>
<dbReference type="PROSITE" id="PS50198">
    <property type="entry name" value="PPIC_PPIASE_2"/>
    <property type="match status" value="1"/>
</dbReference>
<dbReference type="InterPro" id="IPR027304">
    <property type="entry name" value="Trigger_fact/SurA_dom_sf"/>
</dbReference>
<keyword evidence="5 6" id="KW-0413">Isomerase</keyword>
<evidence type="ECO:0000256" key="7">
    <source>
        <dbReference type="SAM" id="Phobius"/>
    </source>
</evidence>
<feature type="domain" description="PpiC" evidence="8">
    <location>
        <begin position="157"/>
        <end position="254"/>
    </location>
</feature>
<dbReference type="AlphaFoldDB" id="A0A0G0YIZ2"/>
<evidence type="ECO:0000256" key="3">
    <source>
        <dbReference type="ARBA" id="ARBA00022729"/>
    </source>
</evidence>
<sequence length="289" mass="32326">MKNKIKEKAAKIKLDKKIFIPLGILAVILVLFISVAAFLRLNSIARVNGRFVSRSDFQHRVNAQIKYQKEMQEIGFDGDEGKKRTEAIEKQVLDQLIEEKVIDAEAEKFGVKVIEADINKEFEAMAGANKTNKLREIISSYGYTETEFKNYNLAPKILRQKVTEKLVSSGELDNSAKSKADEILKQLKSGTKFEDLAKKESQDVSTAAKGGGLGEVDLKSLPGESQKAVIALKDGGVSEVVKTSYGYQILKLNFEKGGKYNLSQILIKQKDFATWVKEKVSQARIKKYI</sequence>
<dbReference type="Gene3D" id="3.10.50.40">
    <property type="match status" value="1"/>
</dbReference>
<dbReference type="PANTHER" id="PTHR47245:SF1">
    <property type="entry name" value="FOLDASE PROTEIN PRSA"/>
    <property type="match status" value="1"/>
</dbReference>
<keyword evidence="7" id="KW-0812">Transmembrane</keyword>
<evidence type="ECO:0000313" key="9">
    <source>
        <dbReference type="EMBL" id="KKS09521.1"/>
    </source>
</evidence>
<comment type="caution">
    <text evidence="9">The sequence shown here is derived from an EMBL/GenBank/DDBJ whole genome shotgun (WGS) entry which is preliminary data.</text>
</comment>
<keyword evidence="7" id="KW-1133">Transmembrane helix</keyword>
<dbReference type="InterPro" id="IPR000297">
    <property type="entry name" value="PPIase_PpiC"/>
</dbReference>
<dbReference type="InterPro" id="IPR023058">
    <property type="entry name" value="PPIase_PpiC_CS"/>
</dbReference>
<evidence type="ECO:0000256" key="6">
    <source>
        <dbReference type="PROSITE-ProRule" id="PRU00278"/>
    </source>
</evidence>
<dbReference type="PROSITE" id="PS01096">
    <property type="entry name" value="PPIC_PPIASE_1"/>
    <property type="match status" value="1"/>
</dbReference>
<keyword evidence="7" id="KW-0472">Membrane</keyword>
<dbReference type="EMBL" id="LCBL01000002">
    <property type="protein sequence ID" value="KKS09521.1"/>
    <property type="molecule type" value="Genomic_DNA"/>
</dbReference>
<dbReference type="Proteomes" id="UP000033869">
    <property type="component" value="Unassembled WGS sequence"/>
</dbReference>
<evidence type="ECO:0000256" key="1">
    <source>
        <dbReference type="ARBA" id="ARBA00000971"/>
    </source>
</evidence>
<comment type="catalytic activity">
    <reaction evidence="1">
        <text>[protein]-peptidylproline (omega=180) = [protein]-peptidylproline (omega=0)</text>
        <dbReference type="Rhea" id="RHEA:16237"/>
        <dbReference type="Rhea" id="RHEA-COMP:10747"/>
        <dbReference type="Rhea" id="RHEA-COMP:10748"/>
        <dbReference type="ChEBI" id="CHEBI:83833"/>
        <dbReference type="ChEBI" id="CHEBI:83834"/>
        <dbReference type="EC" id="5.2.1.8"/>
    </reaction>
</comment>
<dbReference type="SUPFAM" id="SSF54534">
    <property type="entry name" value="FKBP-like"/>
    <property type="match status" value="1"/>
</dbReference>
<dbReference type="Gene3D" id="1.10.4030.10">
    <property type="entry name" value="Porin chaperone SurA, peptide-binding domain"/>
    <property type="match status" value="1"/>
</dbReference>